<dbReference type="Gene3D" id="3.60.10.10">
    <property type="entry name" value="Endonuclease/exonuclease/phosphatase"/>
    <property type="match status" value="1"/>
</dbReference>
<dbReference type="GO" id="GO:0031012">
    <property type="term" value="C:extracellular matrix"/>
    <property type="evidence" value="ECO:0007669"/>
    <property type="project" value="TreeGrafter"/>
</dbReference>
<dbReference type="GO" id="GO:0061343">
    <property type="term" value="P:cell adhesion involved in heart morphogenesis"/>
    <property type="evidence" value="ECO:0007669"/>
    <property type="project" value="TreeGrafter"/>
</dbReference>
<evidence type="ECO:0000313" key="3">
    <source>
        <dbReference type="Proteomes" id="UP000683360"/>
    </source>
</evidence>
<dbReference type="Pfam" id="PF03372">
    <property type="entry name" value="Exo_endo_phos"/>
    <property type="match status" value="1"/>
</dbReference>
<keyword evidence="3" id="KW-1185">Reference proteome</keyword>
<dbReference type="AlphaFoldDB" id="A0A8S3Q8U3"/>
<gene>
    <name evidence="2" type="ORF">MEDL_7586</name>
</gene>
<name>A0A8S3Q8U3_MYTED</name>
<evidence type="ECO:0000259" key="1">
    <source>
        <dbReference type="Pfam" id="PF03372"/>
    </source>
</evidence>
<dbReference type="InterPro" id="IPR036691">
    <property type="entry name" value="Endo/exonu/phosph_ase_sf"/>
</dbReference>
<organism evidence="2 3">
    <name type="scientific">Mytilus edulis</name>
    <name type="common">Blue mussel</name>
    <dbReference type="NCBI Taxonomy" id="6550"/>
    <lineage>
        <taxon>Eukaryota</taxon>
        <taxon>Metazoa</taxon>
        <taxon>Spiralia</taxon>
        <taxon>Lophotrochozoa</taxon>
        <taxon>Mollusca</taxon>
        <taxon>Bivalvia</taxon>
        <taxon>Autobranchia</taxon>
        <taxon>Pteriomorphia</taxon>
        <taxon>Mytilida</taxon>
        <taxon>Mytiloidea</taxon>
        <taxon>Mytilidae</taxon>
        <taxon>Mytilinae</taxon>
        <taxon>Mytilus</taxon>
    </lineage>
</organism>
<evidence type="ECO:0000313" key="2">
    <source>
        <dbReference type="EMBL" id="CAG2192414.1"/>
    </source>
</evidence>
<dbReference type="Proteomes" id="UP000683360">
    <property type="component" value="Unassembled WGS sequence"/>
</dbReference>
<dbReference type="EMBL" id="CAJPWZ010000385">
    <property type="protein sequence ID" value="CAG2192414.1"/>
    <property type="molecule type" value="Genomic_DNA"/>
</dbReference>
<dbReference type="SUPFAM" id="SSF56219">
    <property type="entry name" value="DNase I-like"/>
    <property type="match status" value="1"/>
</dbReference>
<comment type="caution">
    <text evidence="2">The sequence shown here is derived from an EMBL/GenBank/DDBJ whole genome shotgun (WGS) entry which is preliminary data.</text>
</comment>
<sequence length="568" mass="65893">MYKLIFLFFVTSEFEVIINLHFSHLLSILLVRYGIERNPGPHRSTELRNIKIVHNNVCSLPPKVDLIECELGTYDIIALSESHLDDSISNESIALAGFQKPIRLDRTRAGGGVIIYVKNYLYYEELPELAKPGLELLWLKISTQHCHFLLGVFYRPPNSRVKLWDYFYDSVSKALEKNLPVFLTGDFNVDMLSNNNMPCRSTVSNNLRNILQRLNMYNLVFEKTNFTTDTGTCIDLFLTNNKSCVKSVDILSPFCSTHAPVCAEVNFKVNKEYTYKRTIRKYEKANYKDFVSDLNNIDWNEHFHPCDNINDMYSQFLNIYSTNVNKYIPTKVVTIRPADKPFMNSTIRRKMRQRNRIHYKAKNTNNCIHWQKFRELRNEVIDLVRQSKEQYKQKLTKEITDKNIPPGKWWRIVKSISKLSKSREPTPFFKSEGQIFLHPVNKAELLNSHFSNISKIDVEPELPNNVPDPPFKMEEIIITEEEVLDQLKNLNCNKPSGPDGVSPRILKEIKSGIVKPLTLITLLDKLSAYGVDIDLNLILFGDQSLSIEDNVQIVKAVHEYIKNSERFV</sequence>
<proteinExistence type="predicted"/>
<dbReference type="GO" id="GO:0007508">
    <property type="term" value="P:larval heart development"/>
    <property type="evidence" value="ECO:0007669"/>
    <property type="project" value="TreeGrafter"/>
</dbReference>
<feature type="domain" description="Endonuclease/exonuclease/phosphatase" evidence="1">
    <location>
        <begin position="70"/>
        <end position="254"/>
    </location>
</feature>
<reference evidence="2" key="1">
    <citation type="submission" date="2021-03" db="EMBL/GenBank/DDBJ databases">
        <authorList>
            <person name="Bekaert M."/>
        </authorList>
    </citation>
    <scope>NUCLEOTIDE SEQUENCE</scope>
</reference>
<dbReference type="PANTHER" id="PTHR33395:SF22">
    <property type="entry name" value="REVERSE TRANSCRIPTASE DOMAIN-CONTAINING PROTEIN"/>
    <property type="match status" value="1"/>
</dbReference>
<dbReference type="PANTHER" id="PTHR33395">
    <property type="entry name" value="TRANSCRIPTASE, PUTATIVE-RELATED-RELATED"/>
    <property type="match status" value="1"/>
</dbReference>
<dbReference type="OrthoDB" id="5987290at2759"/>
<protein>
    <recommendedName>
        <fullName evidence="1">Endonuclease/exonuclease/phosphatase domain-containing protein</fullName>
    </recommendedName>
</protein>
<dbReference type="InterPro" id="IPR005135">
    <property type="entry name" value="Endo/exonuclease/phosphatase"/>
</dbReference>
<dbReference type="GO" id="GO:0003824">
    <property type="term" value="F:catalytic activity"/>
    <property type="evidence" value="ECO:0007669"/>
    <property type="project" value="InterPro"/>
</dbReference>
<accession>A0A8S3Q8U3</accession>